<evidence type="ECO:0000256" key="5">
    <source>
        <dbReference type="ARBA" id="ARBA00022448"/>
    </source>
</evidence>
<comment type="subunit">
    <text evidence="3 13">Monomer.</text>
</comment>
<proteinExistence type="inferred from homology"/>
<dbReference type="Gene3D" id="2.50.20.10">
    <property type="entry name" value="Lipoprotein localisation LolA/LolB/LppX"/>
    <property type="match status" value="1"/>
</dbReference>
<dbReference type="HAMAP" id="MF_00233">
    <property type="entry name" value="LolB"/>
    <property type="match status" value="1"/>
</dbReference>
<dbReference type="GO" id="GO:0015031">
    <property type="term" value="P:protein transport"/>
    <property type="evidence" value="ECO:0007669"/>
    <property type="project" value="UniProtKB-KW"/>
</dbReference>
<evidence type="ECO:0000256" key="7">
    <source>
        <dbReference type="ARBA" id="ARBA00022927"/>
    </source>
</evidence>
<keyword evidence="12 14" id="KW-0449">Lipoprotein</keyword>
<dbReference type="GO" id="GO:0044874">
    <property type="term" value="P:lipoprotein localization to outer membrane"/>
    <property type="evidence" value="ECO:0007669"/>
    <property type="project" value="UniProtKB-UniRule"/>
</dbReference>
<evidence type="ECO:0000256" key="8">
    <source>
        <dbReference type="ARBA" id="ARBA00023136"/>
    </source>
</evidence>
<dbReference type="OrthoDB" id="9797618at2"/>
<dbReference type="NCBIfam" id="TIGR00548">
    <property type="entry name" value="lolB"/>
    <property type="match status" value="1"/>
</dbReference>
<evidence type="ECO:0000256" key="12">
    <source>
        <dbReference type="ARBA" id="ARBA00023288"/>
    </source>
</evidence>
<evidence type="ECO:0000256" key="3">
    <source>
        <dbReference type="ARBA" id="ARBA00011245"/>
    </source>
</evidence>
<dbReference type="CDD" id="cd16326">
    <property type="entry name" value="LolB"/>
    <property type="match status" value="1"/>
</dbReference>
<name>A0A346NKR3_9ALTE</name>
<dbReference type="KEGG" id="salm:D0Y50_06920"/>
<gene>
    <name evidence="13 14" type="primary">lolB</name>
    <name evidence="14" type="ORF">D0Y50_06920</name>
</gene>
<comment type="subcellular location">
    <subcellularLocation>
        <location evidence="1">Cell outer membrane</location>
        <topology evidence="1">Lipid-anchor</topology>
    </subcellularLocation>
</comment>
<dbReference type="Pfam" id="PF03550">
    <property type="entry name" value="LolB"/>
    <property type="match status" value="1"/>
</dbReference>
<evidence type="ECO:0000256" key="4">
    <source>
        <dbReference type="ARBA" id="ARBA00016202"/>
    </source>
</evidence>
<keyword evidence="6" id="KW-0732">Signal</keyword>
<accession>A0A346NKR3</accession>
<evidence type="ECO:0000256" key="10">
    <source>
        <dbReference type="ARBA" id="ARBA00023186"/>
    </source>
</evidence>
<keyword evidence="15" id="KW-1185">Reference proteome</keyword>
<protein>
    <recommendedName>
        <fullName evidence="4 13">Outer-membrane lipoprotein LolB</fullName>
    </recommendedName>
</protein>
<sequence>MLQSDQSIFYFMRLRLLFCSALLSLLYGCSSLPDGPERRVDLPEQLQALQQVNKWKIQGKMALRANEQAISATLVWRNSPEAFHFRLTNLLGITLINMRYADDVASLEADGETYTHADPQALIKQTTGWDLPVNQLLNWVKGLPGATDNYTLNNKDLLATLVPGDCTGCGNWEVSYANYGLVGETWLPHSLLLTDIKQPNTFIKFRIDRWTLL</sequence>
<evidence type="ECO:0000256" key="1">
    <source>
        <dbReference type="ARBA" id="ARBA00004459"/>
    </source>
</evidence>
<dbReference type="SUPFAM" id="SSF89392">
    <property type="entry name" value="Prokaryotic lipoproteins and lipoprotein localization factors"/>
    <property type="match status" value="1"/>
</dbReference>
<organism evidence="14 15">
    <name type="scientific">Salinimonas sediminis</name>
    <dbReference type="NCBI Taxonomy" id="2303538"/>
    <lineage>
        <taxon>Bacteria</taxon>
        <taxon>Pseudomonadati</taxon>
        <taxon>Pseudomonadota</taxon>
        <taxon>Gammaproteobacteria</taxon>
        <taxon>Alteromonadales</taxon>
        <taxon>Alteromonadaceae</taxon>
        <taxon>Alteromonas/Salinimonas group</taxon>
        <taxon>Salinimonas</taxon>
    </lineage>
</organism>
<evidence type="ECO:0000313" key="15">
    <source>
        <dbReference type="Proteomes" id="UP000262073"/>
    </source>
</evidence>
<dbReference type="AlphaFoldDB" id="A0A346NKR3"/>
<dbReference type="InterPro" id="IPR029046">
    <property type="entry name" value="LolA/LolB/LppX"/>
</dbReference>
<evidence type="ECO:0000256" key="13">
    <source>
        <dbReference type="HAMAP-Rule" id="MF_00233"/>
    </source>
</evidence>
<evidence type="ECO:0000256" key="6">
    <source>
        <dbReference type="ARBA" id="ARBA00022729"/>
    </source>
</evidence>
<dbReference type="InterPro" id="IPR004565">
    <property type="entry name" value="OM_lipoprot_LolB"/>
</dbReference>
<reference evidence="14 15" key="1">
    <citation type="submission" date="2018-08" db="EMBL/GenBank/DDBJ databases">
        <title>Salinimonas sediminis sp. nov., a piezophilic bacterium isolated from a deep-sea sediment sample from the New Britain Trench.</title>
        <authorList>
            <person name="Cao J."/>
        </authorList>
    </citation>
    <scope>NUCLEOTIDE SEQUENCE [LARGE SCALE GENOMIC DNA]</scope>
    <source>
        <strain evidence="14 15">N102</strain>
    </source>
</reference>
<evidence type="ECO:0000256" key="11">
    <source>
        <dbReference type="ARBA" id="ARBA00023237"/>
    </source>
</evidence>
<evidence type="ECO:0000313" key="14">
    <source>
        <dbReference type="EMBL" id="AXR06120.1"/>
    </source>
</evidence>
<comment type="similarity">
    <text evidence="2 13">Belongs to the LolB family.</text>
</comment>
<evidence type="ECO:0000256" key="9">
    <source>
        <dbReference type="ARBA" id="ARBA00023139"/>
    </source>
</evidence>
<keyword evidence="10 13" id="KW-0143">Chaperone</keyword>
<evidence type="ECO:0000256" key="2">
    <source>
        <dbReference type="ARBA" id="ARBA00009696"/>
    </source>
</evidence>
<comment type="function">
    <text evidence="13">Plays a critical role in the incorporation of lipoproteins in the outer membrane after they are released by the LolA protein.</text>
</comment>
<dbReference type="GO" id="GO:0009279">
    <property type="term" value="C:cell outer membrane"/>
    <property type="evidence" value="ECO:0007669"/>
    <property type="project" value="UniProtKB-SubCell"/>
</dbReference>
<keyword evidence="7 13" id="KW-0653">Protein transport</keyword>
<keyword evidence="5 13" id="KW-0813">Transport</keyword>
<keyword evidence="11 13" id="KW-0998">Cell outer membrane</keyword>
<dbReference type="Proteomes" id="UP000262073">
    <property type="component" value="Chromosome"/>
</dbReference>
<dbReference type="EMBL" id="CP031769">
    <property type="protein sequence ID" value="AXR06120.1"/>
    <property type="molecule type" value="Genomic_DNA"/>
</dbReference>
<keyword evidence="8 13" id="KW-0472">Membrane</keyword>
<keyword evidence="9" id="KW-0564">Palmitate</keyword>